<keyword evidence="2" id="KW-0812">Transmembrane</keyword>
<reference evidence="3 6" key="2">
    <citation type="submission" date="2019-04" db="EMBL/GenBank/DDBJ databases">
        <title>Draft genome sequences of Streptomyces avermitilis NBRC 14893.</title>
        <authorList>
            <person name="Komaki H."/>
            <person name="Tamura T."/>
            <person name="Hosoyama A."/>
        </authorList>
    </citation>
    <scope>NUCLEOTIDE SEQUENCE [LARGE SCALE GENOMIC DNA]</scope>
    <source>
        <strain evidence="3 6">NBRC 14893</strain>
    </source>
</reference>
<reference evidence="4 5" key="1">
    <citation type="submission" date="2019-04" db="EMBL/GenBank/DDBJ databases">
        <title>Draft genome sequences of Streptomyces avermitilis ATCC 31267.</title>
        <authorList>
            <person name="Komaki H."/>
            <person name="Tamura T."/>
            <person name="Hosoyama A."/>
        </authorList>
    </citation>
    <scope>NUCLEOTIDE SEQUENCE [LARGE SCALE GENOMIC DNA]</scope>
    <source>
        <strain evidence="4 5">ATCC 31267</strain>
    </source>
</reference>
<dbReference type="Pfam" id="PF20087">
    <property type="entry name" value="DUF6479"/>
    <property type="match status" value="1"/>
</dbReference>
<feature type="region of interest" description="Disordered" evidence="1">
    <location>
        <begin position="39"/>
        <end position="122"/>
    </location>
</feature>
<feature type="compositionally biased region" description="Gly residues" evidence="1">
    <location>
        <begin position="109"/>
        <end position="122"/>
    </location>
</feature>
<dbReference type="InterPro" id="IPR045513">
    <property type="entry name" value="DUF6479"/>
</dbReference>
<evidence type="ECO:0000313" key="3">
    <source>
        <dbReference type="EMBL" id="GDY67691.1"/>
    </source>
</evidence>
<evidence type="ECO:0000313" key="5">
    <source>
        <dbReference type="Proteomes" id="UP000299211"/>
    </source>
</evidence>
<dbReference type="Proteomes" id="UP000302139">
    <property type="component" value="Unassembled WGS sequence"/>
</dbReference>
<evidence type="ECO:0000256" key="1">
    <source>
        <dbReference type="SAM" id="MobiDB-lite"/>
    </source>
</evidence>
<evidence type="ECO:0000313" key="6">
    <source>
        <dbReference type="Proteomes" id="UP000302139"/>
    </source>
</evidence>
<keyword evidence="2" id="KW-1133">Transmembrane helix</keyword>
<gene>
    <name evidence="3" type="ORF">SAV14893_070840</name>
    <name evidence="4" type="ORF">SAV31267_014760</name>
</gene>
<dbReference type="Proteomes" id="UP000299211">
    <property type="component" value="Unassembled WGS sequence"/>
</dbReference>
<feature type="compositionally biased region" description="Basic and acidic residues" evidence="1">
    <location>
        <begin position="44"/>
        <end position="54"/>
    </location>
</feature>
<keyword evidence="2" id="KW-0472">Membrane</keyword>
<dbReference type="EMBL" id="BJHX01000001">
    <property type="protein sequence ID" value="GDY67691.1"/>
    <property type="molecule type" value="Genomic_DNA"/>
</dbReference>
<dbReference type="EMBL" id="BJHY01000001">
    <property type="protein sequence ID" value="GDY71991.1"/>
    <property type="molecule type" value="Genomic_DNA"/>
</dbReference>
<evidence type="ECO:0008006" key="7">
    <source>
        <dbReference type="Google" id="ProtNLM"/>
    </source>
</evidence>
<sequence>MNTTHYEAIASNAAFGMFAAFVGGLVIVGALVWAVRFGTKVRRREPGPPRREEQPTLPESGPVHETRQRREPDEVPRAANESERLTPHDLHASGSKPSENQQRPRWDEGAGGSFGSGGPGRS</sequence>
<comment type="caution">
    <text evidence="3">The sequence shown here is derived from an EMBL/GenBank/DDBJ whole genome shotgun (WGS) entry which is preliminary data.</text>
</comment>
<dbReference type="AlphaFoldDB" id="A0A4D4M6W1"/>
<accession>A0A4D4M6W1</accession>
<protein>
    <recommendedName>
        <fullName evidence="7">Secreted protein</fullName>
    </recommendedName>
</protein>
<feature type="compositionally biased region" description="Basic and acidic residues" evidence="1">
    <location>
        <begin position="62"/>
        <end position="91"/>
    </location>
</feature>
<evidence type="ECO:0000256" key="2">
    <source>
        <dbReference type="SAM" id="Phobius"/>
    </source>
</evidence>
<proteinExistence type="predicted"/>
<organism evidence="3 6">
    <name type="scientific">Streptomyces avermitilis</name>
    <dbReference type="NCBI Taxonomy" id="33903"/>
    <lineage>
        <taxon>Bacteria</taxon>
        <taxon>Bacillati</taxon>
        <taxon>Actinomycetota</taxon>
        <taxon>Actinomycetes</taxon>
        <taxon>Kitasatosporales</taxon>
        <taxon>Streptomycetaceae</taxon>
        <taxon>Streptomyces</taxon>
    </lineage>
</organism>
<feature type="transmembrane region" description="Helical" evidence="2">
    <location>
        <begin position="12"/>
        <end position="35"/>
    </location>
</feature>
<name>A0A4D4M6W1_STRAX</name>
<dbReference type="RefSeq" id="WP_037647128.1">
    <property type="nucleotide sequence ID" value="NZ_BAABTN010000163.1"/>
</dbReference>
<evidence type="ECO:0000313" key="4">
    <source>
        <dbReference type="EMBL" id="GDY71991.1"/>
    </source>
</evidence>
<dbReference type="GeneID" id="41544451"/>